<dbReference type="Gene3D" id="2.40.100.10">
    <property type="entry name" value="Cyclophilin-like"/>
    <property type="match status" value="1"/>
</dbReference>
<name>A0A6J7E1G8_9ZZZZ</name>
<dbReference type="SUPFAM" id="SSF50891">
    <property type="entry name" value="Cyclophilin-like"/>
    <property type="match status" value="1"/>
</dbReference>
<dbReference type="InterPro" id="IPR044666">
    <property type="entry name" value="Cyclophilin_A-like"/>
</dbReference>
<keyword evidence="3" id="KW-0413">Isomerase</keyword>
<dbReference type="InterPro" id="IPR002130">
    <property type="entry name" value="Cyclophilin-type_PPIase_dom"/>
</dbReference>
<evidence type="ECO:0000256" key="3">
    <source>
        <dbReference type="ARBA" id="ARBA00023235"/>
    </source>
</evidence>
<keyword evidence="2" id="KW-0697">Rotamase</keyword>
<dbReference type="PROSITE" id="PS50072">
    <property type="entry name" value="CSA_PPIASE_2"/>
    <property type="match status" value="1"/>
</dbReference>
<dbReference type="Pfam" id="PF00160">
    <property type="entry name" value="Pro_isomerase"/>
    <property type="match status" value="1"/>
</dbReference>
<dbReference type="GO" id="GO:0003755">
    <property type="term" value="F:peptidyl-prolyl cis-trans isomerase activity"/>
    <property type="evidence" value="ECO:0007669"/>
    <property type="project" value="UniProtKB-KW"/>
</dbReference>
<organism evidence="5">
    <name type="scientific">freshwater metagenome</name>
    <dbReference type="NCBI Taxonomy" id="449393"/>
    <lineage>
        <taxon>unclassified sequences</taxon>
        <taxon>metagenomes</taxon>
        <taxon>ecological metagenomes</taxon>
    </lineage>
</organism>
<dbReference type="AlphaFoldDB" id="A0A6J7E1G8"/>
<sequence length="229" mass="22757">MSRSTFAPLAAVTLAALLTACGSSSTDSGTTTAAGQCSQVAAAQPQPGRQHLTAPTASLPKGSVWNLKVDTNCGSFVIQVKSSLSPKAAASVVGLAKSGFYDALPIHRISPGFVIQGGDPATNGSGGPGYTTVDTPASNTAYSRAIVAMAKTGADPAGAAGSQFFVVTGEAAQLPPDYAVLGVVVTGMETVDRISAQPIDPATTQGGGQADGAPAKPIVIQKITVTRVS</sequence>
<feature type="domain" description="PPIase cyclophilin-type" evidence="4">
    <location>
        <begin position="74"/>
        <end position="225"/>
    </location>
</feature>
<protein>
    <recommendedName>
        <fullName evidence="1">peptidylprolyl isomerase</fullName>
        <ecNumber evidence="1">5.2.1.8</ecNumber>
    </recommendedName>
</protein>
<dbReference type="InterPro" id="IPR029000">
    <property type="entry name" value="Cyclophilin-like_dom_sf"/>
</dbReference>
<evidence type="ECO:0000256" key="2">
    <source>
        <dbReference type="ARBA" id="ARBA00023110"/>
    </source>
</evidence>
<dbReference type="PROSITE" id="PS51257">
    <property type="entry name" value="PROKAR_LIPOPROTEIN"/>
    <property type="match status" value="1"/>
</dbReference>
<evidence type="ECO:0000259" key="4">
    <source>
        <dbReference type="PROSITE" id="PS50072"/>
    </source>
</evidence>
<dbReference type="PANTHER" id="PTHR45625:SF4">
    <property type="entry name" value="PEPTIDYLPROLYL ISOMERASE DOMAIN AND WD REPEAT-CONTAINING PROTEIN 1"/>
    <property type="match status" value="1"/>
</dbReference>
<dbReference type="PRINTS" id="PR00153">
    <property type="entry name" value="CSAPPISMRASE"/>
</dbReference>
<accession>A0A6J7E1G8</accession>
<proteinExistence type="predicted"/>
<gene>
    <name evidence="5" type="ORF">UFOPK3444_01055</name>
</gene>
<dbReference type="CDD" id="cd00317">
    <property type="entry name" value="cyclophilin"/>
    <property type="match status" value="1"/>
</dbReference>
<dbReference type="PANTHER" id="PTHR45625">
    <property type="entry name" value="PEPTIDYL-PROLYL CIS-TRANS ISOMERASE-RELATED"/>
    <property type="match status" value="1"/>
</dbReference>
<reference evidence="5" key="1">
    <citation type="submission" date="2020-05" db="EMBL/GenBank/DDBJ databases">
        <authorList>
            <person name="Chiriac C."/>
            <person name="Salcher M."/>
            <person name="Ghai R."/>
            <person name="Kavagutti S V."/>
        </authorList>
    </citation>
    <scope>NUCLEOTIDE SEQUENCE</scope>
</reference>
<dbReference type="EC" id="5.2.1.8" evidence="1"/>
<evidence type="ECO:0000313" key="5">
    <source>
        <dbReference type="EMBL" id="CAB4876631.1"/>
    </source>
</evidence>
<evidence type="ECO:0000256" key="1">
    <source>
        <dbReference type="ARBA" id="ARBA00013194"/>
    </source>
</evidence>
<dbReference type="EMBL" id="CAFBLU010000016">
    <property type="protein sequence ID" value="CAB4876631.1"/>
    <property type="molecule type" value="Genomic_DNA"/>
</dbReference>